<evidence type="ECO:0000313" key="2">
    <source>
        <dbReference type="Proteomes" id="UP001204798"/>
    </source>
</evidence>
<protein>
    <recommendedName>
        <fullName evidence="3">DUF4258 domain-containing protein</fullName>
    </recommendedName>
</protein>
<organism evidence="1 2">
    <name type="scientific">Candidatus Fervidibacter sacchari</name>
    <dbReference type="NCBI Taxonomy" id="1448929"/>
    <lineage>
        <taxon>Bacteria</taxon>
        <taxon>Candidatus Fervidibacterota</taxon>
        <taxon>Candidatus Fervidibacter</taxon>
    </lineage>
</organism>
<keyword evidence="2" id="KW-1185">Reference proteome</keyword>
<dbReference type="RefSeq" id="WP_259094762.1">
    <property type="nucleotide sequence ID" value="NZ_CP130454.1"/>
</dbReference>
<evidence type="ECO:0000313" key="1">
    <source>
        <dbReference type="EMBL" id="MCS3918727.1"/>
    </source>
</evidence>
<dbReference type="EMBL" id="JANUCP010000002">
    <property type="protein sequence ID" value="MCS3918727.1"/>
    <property type="molecule type" value="Genomic_DNA"/>
</dbReference>
<comment type="caution">
    <text evidence="1">The sequence shown here is derived from an EMBL/GenBank/DDBJ whole genome shotgun (WGS) entry which is preliminary data.</text>
</comment>
<accession>A0ABT2ELA1</accession>
<proteinExistence type="predicted"/>
<evidence type="ECO:0008006" key="3">
    <source>
        <dbReference type="Google" id="ProtNLM"/>
    </source>
</evidence>
<dbReference type="Pfam" id="PF14076">
    <property type="entry name" value="DUF4258"/>
    <property type="match status" value="1"/>
</dbReference>
<name>A0ABT2ELA1_9BACT</name>
<dbReference type="InterPro" id="IPR025354">
    <property type="entry name" value="DUF4258"/>
</dbReference>
<reference evidence="1 2" key="1">
    <citation type="submission" date="2022-08" db="EMBL/GenBank/DDBJ databases">
        <title>Bacterial and archaeal communities from various locations to study Microbial Dark Matter (Phase II).</title>
        <authorList>
            <person name="Stepanauskas R."/>
        </authorList>
    </citation>
    <scope>NUCLEOTIDE SEQUENCE [LARGE SCALE GENOMIC DNA]</scope>
    <source>
        <strain evidence="1 2">PD1</strain>
    </source>
</reference>
<sequence length="110" mass="12442">MKNVLSDAIRKLAAQKAFRWTFHALRQCQDRGISPQIVFSSLAKHAEVIEDYPNDPRGHSCLVLTFENGDPCKPLHIVVGLDSTVIITVYRPDPLEWLEDFKTRRGGAKP</sequence>
<dbReference type="Proteomes" id="UP001204798">
    <property type="component" value="Unassembled WGS sequence"/>
</dbReference>
<gene>
    <name evidence="1" type="ORF">M2350_001127</name>
</gene>